<sequence length="81" mass="8787">MSRTAPVPQRGPSPCSPLPALRESHNDSSPVMIRRGHRPSPLSRGSAALHKREVRSQDVEMATESTCPSAAGMQKEGERHC</sequence>
<reference evidence="2 3" key="1">
    <citation type="submission" date="2016-02" db="EMBL/GenBank/DDBJ databases">
        <title>Band-tailed pigeon sequencing and assembly.</title>
        <authorList>
            <person name="Soares A.E."/>
            <person name="Novak B.J."/>
            <person name="Rice E.S."/>
            <person name="O'Connell B."/>
            <person name="Chang D."/>
            <person name="Weber S."/>
            <person name="Shapiro B."/>
        </authorList>
    </citation>
    <scope>NUCLEOTIDE SEQUENCE [LARGE SCALE GENOMIC DNA]</scope>
    <source>
        <strain evidence="2">BTP2013</strain>
        <tissue evidence="2">Blood</tissue>
    </source>
</reference>
<proteinExistence type="predicted"/>
<evidence type="ECO:0000256" key="1">
    <source>
        <dbReference type="SAM" id="MobiDB-lite"/>
    </source>
</evidence>
<keyword evidence="3" id="KW-1185">Reference proteome</keyword>
<feature type="region of interest" description="Disordered" evidence="1">
    <location>
        <begin position="1"/>
        <end position="81"/>
    </location>
</feature>
<evidence type="ECO:0000313" key="3">
    <source>
        <dbReference type="Proteomes" id="UP000190648"/>
    </source>
</evidence>
<dbReference type="EMBL" id="LSYS01004607">
    <property type="protein sequence ID" value="OPJ79433.1"/>
    <property type="molecule type" value="Genomic_DNA"/>
</dbReference>
<comment type="caution">
    <text evidence="2">The sequence shown here is derived from an EMBL/GenBank/DDBJ whole genome shotgun (WGS) entry which is preliminary data.</text>
</comment>
<dbReference type="AlphaFoldDB" id="A0A1V4K4Z6"/>
<accession>A0A1V4K4Z6</accession>
<name>A0A1V4K4Z6_PATFA</name>
<dbReference type="Proteomes" id="UP000190648">
    <property type="component" value="Unassembled WGS sequence"/>
</dbReference>
<evidence type="ECO:0000313" key="2">
    <source>
        <dbReference type="EMBL" id="OPJ79433.1"/>
    </source>
</evidence>
<protein>
    <submittedName>
        <fullName evidence="2">Uncharacterized protein</fullName>
    </submittedName>
</protein>
<gene>
    <name evidence="2" type="ORF">AV530_014886</name>
</gene>
<organism evidence="2 3">
    <name type="scientific">Patagioenas fasciata monilis</name>
    <dbReference type="NCBI Taxonomy" id="372326"/>
    <lineage>
        <taxon>Eukaryota</taxon>
        <taxon>Metazoa</taxon>
        <taxon>Chordata</taxon>
        <taxon>Craniata</taxon>
        <taxon>Vertebrata</taxon>
        <taxon>Euteleostomi</taxon>
        <taxon>Archelosauria</taxon>
        <taxon>Archosauria</taxon>
        <taxon>Dinosauria</taxon>
        <taxon>Saurischia</taxon>
        <taxon>Theropoda</taxon>
        <taxon>Coelurosauria</taxon>
        <taxon>Aves</taxon>
        <taxon>Neognathae</taxon>
        <taxon>Neoaves</taxon>
        <taxon>Columbimorphae</taxon>
        <taxon>Columbiformes</taxon>
        <taxon>Columbidae</taxon>
        <taxon>Patagioenas</taxon>
    </lineage>
</organism>